<sequence>MKSSPSQQASERLLTSEPSRPGRRAFSLRAHGSNYRPNSETACVLAPKPSEELLRHCKYTPHKSCFAIEARRHLSRAWIRRNGRDCYMHICERRSRPRADTTSACADDVAHGSEGQIMGSPTMRALLRANAVGLFGSQPFLSQPPLLSCTTIRI</sequence>
<gene>
    <name evidence="2" type="ORF">PYCCODRAFT_853845</name>
</gene>
<keyword evidence="3" id="KW-1185">Reference proteome</keyword>
<reference evidence="2 3" key="1">
    <citation type="journal article" date="2015" name="Biotechnol. Biofuels">
        <title>Enhanced degradation of softwood versus hardwood by the white-rot fungus Pycnoporus coccineus.</title>
        <authorList>
            <person name="Couturier M."/>
            <person name="Navarro D."/>
            <person name="Chevret D."/>
            <person name="Henrissat B."/>
            <person name="Piumi F."/>
            <person name="Ruiz-Duenas F.J."/>
            <person name="Martinez A.T."/>
            <person name="Grigoriev I.V."/>
            <person name="Riley R."/>
            <person name="Lipzen A."/>
            <person name="Berrin J.G."/>
            <person name="Master E.R."/>
            <person name="Rosso M.N."/>
        </authorList>
    </citation>
    <scope>NUCLEOTIDE SEQUENCE [LARGE SCALE GENOMIC DNA]</scope>
    <source>
        <strain evidence="2 3">BRFM310</strain>
    </source>
</reference>
<dbReference type="EMBL" id="KZ084129">
    <property type="protein sequence ID" value="OSC99279.1"/>
    <property type="molecule type" value="Genomic_DNA"/>
</dbReference>
<dbReference type="AlphaFoldDB" id="A0A1Y2IDQ8"/>
<dbReference type="Proteomes" id="UP000193067">
    <property type="component" value="Unassembled WGS sequence"/>
</dbReference>
<organism evidence="2 3">
    <name type="scientific">Trametes coccinea (strain BRFM310)</name>
    <name type="common">Pycnoporus coccineus</name>
    <dbReference type="NCBI Taxonomy" id="1353009"/>
    <lineage>
        <taxon>Eukaryota</taxon>
        <taxon>Fungi</taxon>
        <taxon>Dikarya</taxon>
        <taxon>Basidiomycota</taxon>
        <taxon>Agaricomycotina</taxon>
        <taxon>Agaricomycetes</taxon>
        <taxon>Polyporales</taxon>
        <taxon>Polyporaceae</taxon>
        <taxon>Trametes</taxon>
    </lineage>
</organism>
<name>A0A1Y2IDQ8_TRAC3</name>
<feature type="compositionally biased region" description="Polar residues" evidence="1">
    <location>
        <begin position="1"/>
        <end position="10"/>
    </location>
</feature>
<evidence type="ECO:0000313" key="2">
    <source>
        <dbReference type="EMBL" id="OSC99279.1"/>
    </source>
</evidence>
<evidence type="ECO:0000313" key="3">
    <source>
        <dbReference type="Proteomes" id="UP000193067"/>
    </source>
</evidence>
<protein>
    <submittedName>
        <fullName evidence="2">Uncharacterized protein</fullName>
    </submittedName>
</protein>
<proteinExistence type="predicted"/>
<accession>A0A1Y2IDQ8</accession>
<evidence type="ECO:0000256" key="1">
    <source>
        <dbReference type="SAM" id="MobiDB-lite"/>
    </source>
</evidence>
<feature type="region of interest" description="Disordered" evidence="1">
    <location>
        <begin position="1"/>
        <end position="40"/>
    </location>
</feature>